<dbReference type="GO" id="GO:0080120">
    <property type="term" value="P:CAAX-box protein maturation"/>
    <property type="evidence" value="ECO:0007669"/>
    <property type="project" value="UniProtKB-ARBA"/>
</dbReference>
<feature type="transmembrane region" description="Helical" evidence="1">
    <location>
        <begin position="161"/>
        <end position="180"/>
    </location>
</feature>
<feature type="transmembrane region" description="Helical" evidence="1">
    <location>
        <begin position="76"/>
        <end position="93"/>
    </location>
</feature>
<keyword evidence="1" id="KW-0472">Membrane</keyword>
<feature type="domain" description="CAAX prenyl protease 2/Lysostaphin resistance protein A-like" evidence="2">
    <location>
        <begin position="84"/>
        <end position="175"/>
    </location>
</feature>
<evidence type="ECO:0000259" key="2">
    <source>
        <dbReference type="Pfam" id="PF02517"/>
    </source>
</evidence>
<keyword evidence="1" id="KW-0812">Transmembrane</keyword>
<dbReference type="Pfam" id="PF02517">
    <property type="entry name" value="Rce1-like"/>
    <property type="match status" value="1"/>
</dbReference>
<keyword evidence="1" id="KW-1133">Transmembrane helix</keyword>
<sequence>MIEFIVFCIPSVVYVIVQSRGQGQDVESSLQRVGATWGSPSGYRWALVLLLPILLTGWLAITVIPAEILDDPGVTVGRITSVGAAVGVVARAVGEEVFFRGLLGGVLMRRLGFGWGNLLQAAAFIVPHLALVLIDARIWPIIPVQFAAGWLFGWLRYKTGTFVPGAALHFVTNIVAGLVVG</sequence>
<reference evidence="3" key="1">
    <citation type="submission" date="2019-08" db="EMBL/GenBank/DDBJ databases">
        <authorList>
            <person name="Kucharzyk K."/>
            <person name="Murdoch R.W."/>
            <person name="Higgins S."/>
            <person name="Loffler F."/>
        </authorList>
    </citation>
    <scope>NUCLEOTIDE SEQUENCE</scope>
</reference>
<evidence type="ECO:0000313" key="3">
    <source>
        <dbReference type="EMBL" id="MPM89243.1"/>
    </source>
</evidence>
<name>A0A645DK90_9ZZZZ</name>
<accession>A0A645DK90</accession>
<dbReference type="GO" id="GO:0004175">
    <property type="term" value="F:endopeptidase activity"/>
    <property type="evidence" value="ECO:0007669"/>
    <property type="project" value="UniProtKB-ARBA"/>
</dbReference>
<dbReference type="InterPro" id="IPR003675">
    <property type="entry name" value="Rce1/LyrA-like_dom"/>
</dbReference>
<protein>
    <recommendedName>
        <fullName evidence="2">CAAX prenyl protease 2/Lysostaphin resistance protein A-like domain-containing protein</fullName>
    </recommendedName>
</protein>
<comment type="caution">
    <text evidence="3">The sequence shown here is derived from an EMBL/GenBank/DDBJ whole genome shotgun (WGS) entry which is preliminary data.</text>
</comment>
<evidence type="ECO:0000256" key="1">
    <source>
        <dbReference type="SAM" id="Phobius"/>
    </source>
</evidence>
<dbReference type="EMBL" id="VSSQ01036703">
    <property type="protein sequence ID" value="MPM89243.1"/>
    <property type="molecule type" value="Genomic_DNA"/>
</dbReference>
<feature type="transmembrane region" description="Helical" evidence="1">
    <location>
        <begin position="43"/>
        <end position="64"/>
    </location>
</feature>
<gene>
    <name evidence="3" type="ORF">SDC9_136351</name>
</gene>
<proteinExistence type="predicted"/>
<dbReference type="AlphaFoldDB" id="A0A645DK90"/>
<feature type="transmembrane region" description="Helical" evidence="1">
    <location>
        <begin position="138"/>
        <end position="155"/>
    </location>
</feature>
<organism evidence="3">
    <name type="scientific">bioreactor metagenome</name>
    <dbReference type="NCBI Taxonomy" id="1076179"/>
    <lineage>
        <taxon>unclassified sequences</taxon>
        <taxon>metagenomes</taxon>
        <taxon>ecological metagenomes</taxon>
    </lineage>
</organism>
<feature type="transmembrane region" description="Helical" evidence="1">
    <location>
        <begin position="113"/>
        <end position="131"/>
    </location>
</feature>